<keyword evidence="3" id="KW-1185">Reference proteome</keyword>
<evidence type="ECO:0000313" key="3">
    <source>
        <dbReference type="Proteomes" id="UP001529510"/>
    </source>
</evidence>
<feature type="non-terminal residue" evidence="2">
    <location>
        <position position="1"/>
    </location>
</feature>
<reference evidence="2 3" key="1">
    <citation type="submission" date="2024-05" db="EMBL/GenBank/DDBJ databases">
        <title>Genome sequencing and assembly of Indian major carp, Cirrhinus mrigala (Hamilton, 1822).</title>
        <authorList>
            <person name="Mohindra V."/>
            <person name="Chowdhury L.M."/>
            <person name="Lal K."/>
            <person name="Jena J.K."/>
        </authorList>
    </citation>
    <scope>NUCLEOTIDE SEQUENCE [LARGE SCALE GENOMIC DNA]</scope>
    <source>
        <strain evidence="2">CM1030</strain>
        <tissue evidence="2">Blood</tissue>
    </source>
</reference>
<evidence type="ECO:0000313" key="2">
    <source>
        <dbReference type="EMBL" id="KAL0168339.1"/>
    </source>
</evidence>
<keyword evidence="1" id="KW-0175">Coiled coil</keyword>
<gene>
    <name evidence="2" type="ORF">M9458_036561</name>
</gene>
<sequence length="60" mass="7236">LSRDLREKEESRLSCQQRCESMQEQLLAWQQKEEEVTRRLERAEGEMKDLRAARSTLLQE</sequence>
<dbReference type="EMBL" id="JAMKFB020000018">
    <property type="protein sequence ID" value="KAL0168339.1"/>
    <property type="molecule type" value="Genomic_DNA"/>
</dbReference>
<proteinExistence type="predicted"/>
<dbReference type="Proteomes" id="UP001529510">
    <property type="component" value="Unassembled WGS sequence"/>
</dbReference>
<accession>A0ABD0P2R4</accession>
<protein>
    <submittedName>
        <fullName evidence="2">Uncharacterized protein</fullName>
    </submittedName>
</protein>
<name>A0ABD0P2R4_CIRMR</name>
<feature type="coiled-coil region" evidence="1">
    <location>
        <begin position="5"/>
        <end position="60"/>
    </location>
</feature>
<evidence type="ECO:0000256" key="1">
    <source>
        <dbReference type="SAM" id="Coils"/>
    </source>
</evidence>
<organism evidence="2 3">
    <name type="scientific">Cirrhinus mrigala</name>
    <name type="common">Mrigala</name>
    <dbReference type="NCBI Taxonomy" id="683832"/>
    <lineage>
        <taxon>Eukaryota</taxon>
        <taxon>Metazoa</taxon>
        <taxon>Chordata</taxon>
        <taxon>Craniata</taxon>
        <taxon>Vertebrata</taxon>
        <taxon>Euteleostomi</taxon>
        <taxon>Actinopterygii</taxon>
        <taxon>Neopterygii</taxon>
        <taxon>Teleostei</taxon>
        <taxon>Ostariophysi</taxon>
        <taxon>Cypriniformes</taxon>
        <taxon>Cyprinidae</taxon>
        <taxon>Labeoninae</taxon>
        <taxon>Labeonini</taxon>
        <taxon>Cirrhinus</taxon>
    </lineage>
</organism>
<comment type="caution">
    <text evidence="2">The sequence shown here is derived from an EMBL/GenBank/DDBJ whole genome shotgun (WGS) entry which is preliminary data.</text>
</comment>
<feature type="non-terminal residue" evidence="2">
    <location>
        <position position="60"/>
    </location>
</feature>
<dbReference type="AlphaFoldDB" id="A0ABD0P2R4"/>